<accession>A0AAD4Q8M0</accession>
<gene>
    <name evidence="2" type="ORF">EDB92DRAFT_1805382</name>
</gene>
<name>A0AAD4Q8M0_9AGAM</name>
<evidence type="ECO:0000313" key="2">
    <source>
        <dbReference type="EMBL" id="KAH8981066.1"/>
    </source>
</evidence>
<dbReference type="InterPro" id="IPR046496">
    <property type="entry name" value="DUF6589"/>
</dbReference>
<feature type="domain" description="DUF6589" evidence="1">
    <location>
        <begin position="435"/>
        <end position="521"/>
    </location>
</feature>
<organism evidence="2 3">
    <name type="scientific">Lactarius akahatsu</name>
    <dbReference type="NCBI Taxonomy" id="416441"/>
    <lineage>
        <taxon>Eukaryota</taxon>
        <taxon>Fungi</taxon>
        <taxon>Dikarya</taxon>
        <taxon>Basidiomycota</taxon>
        <taxon>Agaricomycotina</taxon>
        <taxon>Agaricomycetes</taxon>
        <taxon>Russulales</taxon>
        <taxon>Russulaceae</taxon>
        <taxon>Lactarius</taxon>
    </lineage>
</organism>
<feature type="domain" description="DUF6589" evidence="1">
    <location>
        <begin position="524"/>
        <end position="753"/>
    </location>
</feature>
<dbReference type="EMBL" id="JAKELL010000123">
    <property type="protein sequence ID" value="KAH8981066.1"/>
    <property type="molecule type" value="Genomic_DNA"/>
</dbReference>
<keyword evidence="3" id="KW-1185">Reference proteome</keyword>
<dbReference type="AlphaFoldDB" id="A0AAD4Q8M0"/>
<comment type="caution">
    <text evidence="2">The sequence shown here is derived from an EMBL/GenBank/DDBJ whole genome shotgun (WGS) entry which is preliminary data.</text>
</comment>
<dbReference type="Pfam" id="PF20231">
    <property type="entry name" value="DUF6589"/>
    <property type="match status" value="2"/>
</dbReference>
<proteinExistence type="predicted"/>
<evidence type="ECO:0000313" key="3">
    <source>
        <dbReference type="Proteomes" id="UP001201163"/>
    </source>
</evidence>
<evidence type="ECO:0000259" key="1">
    <source>
        <dbReference type="Pfam" id="PF20231"/>
    </source>
</evidence>
<dbReference type="Proteomes" id="UP001201163">
    <property type="component" value="Unassembled WGS sequence"/>
</dbReference>
<sequence>MVAVPGYGGLENYRYAENVYLVSLLNDTLTLPSLVRQFGGSELPQTSSSTQFPVSTTTPSSIYNPFNATLNLNSSFFSQALPVTEASLWTPSPVGWRPESRGGSVHGLGVHGLSPSPPLFPVLPWDTISCNDKSDDVALLEGLTTRQRKPKVSRMASLLSIIRRLQALKFTAIDLLVCVIDGQGEFEGFRNALFSPRNRNALTQLFDKLYHDDKGRTIFTDWMLPHSVTLVQETINAEMEAAKPHLRMRTKEVTPNFIEEWDIHRIMEPIIHKVTPTLTRIIVNAGESKASRAKTKSTNPCTFQASLIIMAQLHYLRSMYSAKIPIGLGLQAWASGTSRQMISVLHRTSLSVSYPSIASIIHSLANHSIERARVVSLRPHVLAYDNVNISSSIFVEQGPNTMSKVQSGTFAVIYELPGVRAEDMRILPMMLNLQRSSPLAISDLCPSLESMRSYVSQTAVTIVYILTKYVKGFDSQSLDASLQHIPRRPLPAGHKTVFHPLRATTIEEASIDGNLLVHDDVYLKDVSSWERREVFQLAFGTFHLVMNLLWSVLETHRGSVGQTGSLAFFFAILEKARLGGEHPDYHTLLSALKQILHGLILNAWQMESGYLSLRAFAEANPSPEELLRCAHRIIKKYTVPRSRFDHIDPKNPPRDLETGTAMPTEVPDTVHNNIVLLTRDLLYVVELIDATASGDFGRIEDVLPTIACMFRHLQGWTLSKLSGTAGSNNYSTEILHLLFNLKEVWTPEFAYVIYGDLPYTPVHH</sequence>
<protein>
    <recommendedName>
        <fullName evidence="1">DUF6589 domain-containing protein</fullName>
    </recommendedName>
</protein>
<reference evidence="2" key="1">
    <citation type="submission" date="2022-01" db="EMBL/GenBank/DDBJ databases">
        <title>Comparative genomics reveals a dynamic genome evolution in the ectomycorrhizal milk-cap (Lactarius) mushrooms.</title>
        <authorList>
            <consortium name="DOE Joint Genome Institute"/>
            <person name="Lebreton A."/>
            <person name="Tang N."/>
            <person name="Kuo A."/>
            <person name="LaButti K."/>
            <person name="Drula E."/>
            <person name="Barry K."/>
            <person name="Clum A."/>
            <person name="Lipzen A."/>
            <person name="Mousain D."/>
            <person name="Ng V."/>
            <person name="Wang R."/>
            <person name="Wang X."/>
            <person name="Dai Y."/>
            <person name="Henrissat B."/>
            <person name="Grigoriev I.V."/>
            <person name="Guerin-Laguette A."/>
            <person name="Yu F."/>
            <person name="Martin F.M."/>
        </authorList>
    </citation>
    <scope>NUCLEOTIDE SEQUENCE</scope>
    <source>
        <strain evidence="2">QP</strain>
    </source>
</reference>